<dbReference type="KEGG" id="pnd:Pla175_02570"/>
<dbReference type="Gene3D" id="3.40.50.10420">
    <property type="entry name" value="NagB/RpiA/CoA transferase-like"/>
    <property type="match status" value="1"/>
</dbReference>
<keyword evidence="4" id="KW-0677">Repeat</keyword>
<dbReference type="PANTHER" id="PTHR47153">
    <property type="entry name" value="LACTATE UTILIZATION PROTEIN B"/>
    <property type="match status" value="1"/>
</dbReference>
<feature type="domain" description="4Fe-4S ferredoxin-type" evidence="8">
    <location>
        <begin position="291"/>
        <end position="321"/>
    </location>
</feature>
<proteinExistence type="predicted"/>
<dbReference type="InterPro" id="IPR004452">
    <property type="entry name" value="LutB/LldF"/>
</dbReference>
<dbReference type="InterPro" id="IPR024185">
    <property type="entry name" value="FTHF_cligase-like_sf"/>
</dbReference>
<keyword evidence="5" id="KW-0249">Electron transport</keyword>
<protein>
    <submittedName>
        <fullName evidence="9">Lactate utilization protein B</fullName>
    </submittedName>
</protein>
<organism evidence="9 10">
    <name type="scientific">Pirellulimonas nuda</name>
    <dbReference type="NCBI Taxonomy" id="2528009"/>
    <lineage>
        <taxon>Bacteria</taxon>
        <taxon>Pseudomonadati</taxon>
        <taxon>Planctomycetota</taxon>
        <taxon>Planctomycetia</taxon>
        <taxon>Pirellulales</taxon>
        <taxon>Lacipirellulaceae</taxon>
        <taxon>Pirellulimonas</taxon>
    </lineage>
</organism>
<keyword evidence="3" id="KW-0479">Metal-binding</keyword>
<dbReference type="InterPro" id="IPR017896">
    <property type="entry name" value="4Fe4S_Fe-S-bd"/>
</dbReference>
<dbReference type="Proteomes" id="UP000317429">
    <property type="component" value="Chromosome"/>
</dbReference>
<dbReference type="GO" id="GO:0051539">
    <property type="term" value="F:4 iron, 4 sulfur cluster binding"/>
    <property type="evidence" value="ECO:0007669"/>
    <property type="project" value="UniProtKB-KW"/>
</dbReference>
<dbReference type="Gene3D" id="1.10.1060.10">
    <property type="entry name" value="Alpha-helical ferredoxin"/>
    <property type="match status" value="1"/>
</dbReference>
<dbReference type="GO" id="GO:0006089">
    <property type="term" value="P:lactate metabolic process"/>
    <property type="evidence" value="ECO:0007669"/>
    <property type="project" value="InterPro"/>
</dbReference>
<dbReference type="Pfam" id="PF02589">
    <property type="entry name" value="LUD_dom"/>
    <property type="match status" value="1"/>
</dbReference>
<evidence type="ECO:0000259" key="8">
    <source>
        <dbReference type="PROSITE" id="PS51379"/>
    </source>
</evidence>
<keyword evidence="10" id="KW-1185">Reference proteome</keyword>
<keyword evidence="1" id="KW-0813">Transport</keyword>
<keyword evidence="6" id="KW-0408">Iron</keyword>
<dbReference type="InterPro" id="IPR037171">
    <property type="entry name" value="NagB/RpiA_transferase-like"/>
</dbReference>
<dbReference type="InterPro" id="IPR017900">
    <property type="entry name" value="4Fe4S_Fe_S_CS"/>
</dbReference>
<dbReference type="InterPro" id="IPR009051">
    <property type="entry name" value="Helical_ferredxn"/>
</dbReference>
<dbReference type="PANTHER" id="PTHR47153:SF2">
    <property type="entry name" value="LACTATE UTILIZATION PROTEIN B"/>
    <property type="match status" value="1"/>
</dbReference>
<keyword evidence="7" id="KW-0411">Iron-sulfur</keyword>
<evidence type="ECO:0000256" key="5">
    <source>
        <dbReference type="ARBA" id="ARBA00022982"/>
    </source>
</evidence>
<evidence type="ECO:0000256" key="1">
    <source>
        <dbReference type="ARBA" id="ARBA00022448"/>
    </source>
</evidence>
<dbReference type="InterPro" id="IPR003741">
    <property type="entry name" value="LUD_dom"/>
</dbReference>
<name>A0A518D608_9BACT</name>
<gene>
    <name evidence="9" type="primary">lutB</name>
    <name evidence="9" type="ORF">Pla175_02570</name>
</gene>
<dbReference type="GO" id="GO:0046872">
    <property type="term" value="F:metal ion binding"/>
    <property type="evidence" value="ECO:0007669"/>
    <property type="project" value="UniProtKB-KW"/>
</dbReference>
<dbReference type="SUPFAM" id="SSF100950">
    <property type="entry name" value="NagB/RpiA/CoA transferase-like"/>
    <property type="match status" value="1"/>
</dbReference>
<evidence type="ECO:0000256" key="2">
    <source>
        <dbReference type="ARBA" id="ARBA00022485"/>
    </source>
</evidence>
<dbReference type="RefSeq" id="WP_145280553.1">
    <property type="nucleotide sequence ID" value="NZ_CP036291.1"/>
</dbReference>
<evidence type="ECO:0000256" key="4">
    <source>
        <dbReference type="ARBA" id="ARBA00022737"/>
    </source>
</evidence>
<evidence type="ECO:0000313" key="10">
    <source>
        <dbReference type="Proteomes" id="UP000317429"/>
    </source>
</evidence>
<keyword evidence="2" id="KW-0004">4Fe-4S</keyword>
<feature type="domain" description="4Fe-4S ferredoxin-type" evidence="8">
    <location>
        <begin position="340"/>
        <end position="370"/>
    </location>
</feature>
<accession>A0A518D608</accession>
<dbReference type="EMBL" id="CP036291">
    <property type="protein sequence ID" value="QDU86903.1"/>
    <property type="molecule type" value="Genomic_DNA"/>
</dbReference>
<dbReference type="OrthoDB" id="9782337at2"/>
<dbReference type="AlphaFoldDB" id="A0A518D608"/>
<dbReference type="PROSITE" id="PS51379">
    <property type="entry name" value="4FE4S_FER_2"/>
    <property type="match status" value="2"/>
</dbReference>
<evidence type="ECO:0000313" key="9">
    <source>
        <dbReference type="EMBL" id="QDU86903.1"/>
    </source>
</evidence>
<sequence>MSHATAAAEFVADVDRARWHDRALWFVRSKRDKCAQQLPEWEALRERASLVKQHTASRMAEYLEEFERNAVALGAVVHWARDAAEHNAIVYGLLKERGIQRVVKSKSMLTEECGLNPLLESKGLEVVDTDLGEWIVQLRHEHPSHIVMPAIHVKKQEVGELFHEKLGTTAGSTDEKYLVGAARAELRSKFLAGTAGITGVNFAIAETGGFVVCTNEGNADLGASLPALHIASMGIEKLIPRMADLGVFLRLLARSATGQPITTYSSHFHGPKPGGELHIVLVDNGRSKLLANEELRRSLNCIRCGACMNTCPVYRRSGGHSYGVTVPGPIGSVLYPARDMQAHKSLPDACSLCGSCTDVCPVKIPLHHQLLAWRKTLVKAKVTPWHMRAAMSVVGGVMARPWLFRLGGKLGRFALRWSPRWLTYNGLNPWGAQREMPPAAKQTFSKLYDDGIGHGSARMDGIDKDQNKLD</sequence>
<evidence type="ECO:0000256" key="7">
    <source>
        <dbReference type="ARBA" id="ARBA00023014"/>
    </source>
</evidence>
<evidence type="ECO:0000256" key="3">
    <source>
        <dbReference type="ARBA" id="ARBA00022723"/>
    </source>
</evidence>
<dbReference type="SUPFAM" id="SSF54862">
    <property type="entry name" value="4Fe-4S ferredoxins"/>
    <property type="match status" value="1"/>
</dbReference>
<dbReference type="PROSITE" id="PS00198">
    <property type="entry name" value="4FE4S_FER_1"/>
    <property type="match status" value="2"/>
</dbReference>
<reference evidence="9 10" key="1">
    <citation type="submission" date="2019-02" db="EMBL/GenBank/DDBJ databases">
        <title>Deep-cultivation of Planctomycetes and their phenomic and genomic characterization uncovers novel biology.</title>
        <authorList>
            <person name="Wiegand S."/>
            <person name="Jogler M."/>
            <person name="Boedeker C."/>
            <person name="Pinto D."/>
            <person name="Vollmers J."/>
            <person name="Rivas-Marin E."/>
            <person name="Kohn T."/>
            <person name="Peeters S.H."/>
            <person name="Heuer A."/>
            <person name="Rast P."/>
            <person name="Oberbeckmann S."/>
            <person name="Bunk B."/>
            <person name="Jeske O."/>
            <person name="Meyerdierks A."/>
            <person name="Storesund J.E."/>
            <person name="Kallscheuer N."/>
            <person name="Luecker S."/>
            <person name="Lage O.M."/>
            <person name="Pohl T."/>
            <person name="Merkel B.J."/>
            <person name="Hornburger P."/>
            <person name="Mueller R.-W."/>
            <person name="Bruemmer F."/>
            <person name="Labrenz M."/>
            <person name="Spormann A.M."/>
            <person name="Op den Camp H."/>
            <person name="Overmann J."/>
            <person name="Amann R."/>
            <person name="Jetten M.S.M."/>
            <person name="Mascher T."/>
            <person name="Medema M.H."/>
            <person name="Devos D.P."/>
            <person name="Kaster A.-K."/>
            <person name="Ovreas L."/>
            <person name="Rohde M."/>
            <person name="Galperin M.Y."/>
            <person name="Jogler C."/>
        </authorList>
    </citation>
    <scope>NUCLEOTIDE SEQUENCE [LARGE SCALE GENOMIC DNA]</scope>
    <source>
        <strain evidence="9 10">Pla175</strain>
    </source>
</reference>
<dbReference type="Pfam" id="PF13183">
    <property type="entry name" value="Fer4_8"/>
    <property type="match status" value="1"/>
</dbReference>
<evidence type="ECO:0000256" key="6">
    <source>
        <dbReference type="ARBA" id="ARBA00023004"/>
    </source>
</evidence>